<protein>
    <submittedName>
        <fullName evidence="2">Uncharacterized protein</fullName>
    </submittedName>
</protein>
<gene>
    <name evidence="2" type="ORF">SPARVUS_LOCUS9242319</name>
</gene>
<dbReference type="Proteomes" id="UP001162483">
    <property type="component" value="Unassembled WGS sequence"/>
</dbReference>
<sequence>SVSPPKSQLWTFGKTPEKCSKRPNVTSPKSQTPEVTSPVNKEHVKNCVDEPLDVPSISTPCAESTKTGSDKGSDDPSVVVCDDVIEPEEINDDNECDIDYIPPSPTDSTLPSPPVL</sequence>
<feature type="region of interest" description="Disordered" evidence="1">
    <location>
        <begin position="1"/>
        <end position="116"/>
    </location>
</feature>
<evidence type="ECO:0000256" key="1">
    <source>
        <dbReference type="SAM" id="MobiDB-lite"/>
    </source>
</evidence>
<evidence type="ECO:0000313" key="2">
    <source>
        <dbReference type="EMBL" id="CAI9580180.1"/>
    </source>
</evidence>
<name>A0ABN9E5L1_9NEOB</name>
<reference evidence="2" key="1">
    <citation type="submission" date="2023-05" db="EMBL/GenBank/DDBJ databases">
        <authorList>
            <person name="Stuckert A."/>
        </authorList>
    </citation>
    <scope>NUCLEOTIDE SEQUENCE</scope>
</reference>
<keyword evidence="3" id="KW-1185">Reference proteome</keyword>
<feature type="compositionally biased region" description="Polar residues" evidence="1">
    <location>
        <begin position="1"/>
        <end position="10"/>
    </location>
</feature>
<organism evidence="2 3">
    <name type="scientific">Staurois parvus</name>
    <dbReference type="NCBI Taxonomy" id="386267"/>
    <lineage>
        <taxon>Eukaryota</taxon>
        <taxon>Metazoa</taxon>
        <taxon>Chordata</taxon>
        <taxon>Craniata</taxon>
        <taxon>Vertebrata</taxon>
        <taxon>Euteleostomi</taxon>
        <taxon>Amphibia</taxon>
        <taxon>Batrachia</taxon>
        <taxon>Anura</taxon>
        <taxon>Neobatrachia</taxon>
        <taxon>Ranoidea</taxon>
        <taxon>Ranidae</taxon>
        <taxon>Staurois</taxon>
    </lineage>
</organism>
<feature type="compositionally biased region" description="Acidic residues" evidence="1">
    <location>
        <begin position="83"/>
        <end position="98"/>
    </location>
</feature>
<evidence type="ECO:0000313" key="3">
    <source>
        <dbReference type="Proteomes" id="UP001162483"/>
    </source>
</evidence>
<feature type="compositionally biased region" description="Polar residues" evidence="1">
    <location>
        <begin position="23"/>
        <end position="39"/>
    </location>
</feature>
<feature type="non-terminal residue" evidence="2">
    <location>
        <position position="1"/>
    </location>
</feature>
<feature type="non-terminal residue" evidence="2">
    <location>
        <position position="116"/>
    </location>
</feature>
<feature type="compositionally biased region" description="Polar residues" evidence="1">
    <location>
        <begin position="56"/>
        <end position="67"/>
    </location>
</feature>
<accession>A0ABN9E5L1</accession>
<proteinExistence type="predicted"/>
<dbReference type="EMBL" id="CATNWA010015166">
    <property type="protein sequence ID" value="CAI9580180.1"/>
    <property type="molecule type" value="Genomic_DNA"/>
</dbReference>
<comment type="caution">
    <text evidence="2">The sequence shown here is derived from an EMBL/GenBank/DDBJ whole genome shotgun (WGS) entry which is preliminary data.</text>
</comment>